<sequence length="546" mass="63628">MKPLIIRIIFLFISSSVFAQLWIVDPLEPVYPDKNELKRYSTKLEADIAEEGIAEAHVILKLPIGKLFTITASTNGKPLKNVWSALIDVPVEQNTGLDSRTEQYIDKINPYVIRRAPFRIFEVIKPLKKETLKVTTTYTALRLAIPSSNLNKKTNKIELVIKTDVLEYRGTFVVKVHQVKLPKLSKSKFFYTNWFNLTKMENQHNIKRWSNDWFIMLNKYAKLMAHGRQNSISLPNELFKYEGGELYLENEKMLRFINVFRENGFKYFESPHLMNRGENDDWGDPELKVALTKRRYYKEKGKKDITILMTQIYNFVKANNLENNWLQHISDEPTQVNAKCYKDVAKQVKSIFPEIKIMEATNDRDGLAGAVDIWCPLINDFQENESFFREREKHGEKVLVYTCLIPGGKWLNRTLDMEKLRQVYFGWGAAYYNTNGYLHWGLNQYYSDPFNQSVVHHPAPGSGVSNFLPAGDTHIVYPGKEGPLSSIRFEAHRIGIEDYELLQKLNKINKNKYTKLVNTLFKSYTDYNLSVEDYRKTKKKLLKALL</sequence>
<gene>
    <name evidence="2" type="ORF">L3X37_05640</name>
</gene>
<comment type="caution">
    <text evidence="2">The sequence shown here is derived from an EMBL/GenBank/DDBJ whole genome shotgun (WGS) entry which is preliminary data.</text>
</comment>
<evidence type="ECO:0000259" key="1">
    <source>
        <dbReference type="Pfam" id="PF13320"/>
    </source>
</evidence>
<dbReference type="InterPro" id="IPR025150">
    <property type="entry name" value="GH123_cat"/>
</dbReference>
<evidence type="ECO:0000313" key="3">
    <source>
        <dbReference type="Proteomes" id="UP001199795"/>
    </source>
</evidence>
<proteinExistence type="predicted"/>
<dbReference type="RefSeq" id="WP_237239196.1">
    <property type="nucleotide sequence ID" value="NZ_JAKKDU010000005.1"/>
</dbReference>
<accession>A0AAE3JL63</accession>
<protein>
    <submittedName>
        <fullName evidence="2">DUF4091 domain-containing protein</fullName>
    </submittedName>
</protein>
<dbReference type="AlphaFoldDB" id="A0AAE3JL63"/>
<name>A0AAE3JL63_9FLAO</name>
<reference evidence="2" key="1">
    <citation type="submission" date="2022-01" db="EMBL/GenBank/DDBJ databases">
        <title>Draft genome sequence of Sabulilitoribacter arenilitoris KCTC 52401.</title>
        <authorList>
            <person name="Oh J.-S."/>
        </authorList>
    </citation>
    <scope>NUCLEOTIDE SEQUENCE</scope>
    <source>
        <strain evidence="2">HMF6543</strain>
    </source>
</reference>
<keyword evidence="3" id="KW-1185">Reference proteome</keyword>
<evidence type="ECO:0000313" key="2">
    <source>
        <dbReference type="EMBL" id="MCF7567847.1"/>
    </source>
</evidence>
<dbReference type="Proteomes" id="UP001199795">
    <property type="component" value="Unassembled WGS sequence"/>
</dbReference>
<dbReference type="Pfam" id="PF13320">
    <property type="entry name" value="GH123_cat"/>
    <property type="match status" value="1"/>
</dbReference>
<organism evidence="2 3">
    <name type="scientific">Wocania arenilitoris</name>
    <dbReference type="NCBI Taxonomy" id="2044858"/>
    <lineage>
        <taxon>Bacteria</taxon>
        <taxon>Pseudomonadati</taxon>
        <taxon>Bacteroidota</taxon>
        <taxon>Flavobacteriia</taxon>
        <taxon>Flavobacteriales</taxon>
        <taxon>Flavobacteriaceae</taxon>
        <taxon>Wocania</taxon>
    </lineage>
</organism>
<dbReference type="EMBL" id="JAKKDU010000005">
    <property type="protein sequence ID" value="MCF7567847.1"/>
    <property type="molecule type" value="Genomic_DNA"/>
</dbReference>
<feature type="domain" description="Glycoside hydrolase 123 catalytic" evidence="1">
    <location>
        <begin position="240"/>
        <end position="503"/>
    </location>
</feature>